<evidence type="ECO:0000313" key="1">
    <source>
        <dbReference type="EMBL" id="TNV76463.1"/>
    </source>
</evidence>
<organism evidence="1 2">
    <name type="scientific">Halteria grandinella</name>
    <dbReference type="NCBI Taxonomy" id="5974"/>
    <lineage>
        <taxon>Eukaryota</taxon>
        <taxon>Sar</taxon>
        <taxon>Alveolata</taxon>
        <taxon>Ciliophora</taxon>
        <taxon>Intramacronucleata</taxon>
        <taxon>Spirotrichea</taxon>
        <taxon>Stichotrichia</taxon>
        <taxon>Sporadotrichida</taxon>
        <taxon>Halteriidae</taxon>
        <taxon>Halteria</taxon>
    </lineage>
</organism>
<gene>
    <name evidence="1" type="ORF">FGO68_gene13565</name>
</gene>
<evidence type="ECO:0000313" key="2">
    <source>
        <dbReference type="Proteomes" id="UP000785679"/>
    </source>
</evidence>
<dbReference type="Proteomes" id="UP000785679">
    <property type="component" value="Unassembled WGS sequence"/>
</dbReference>
<proteinExistence type="predicted"/>
<reference evidence="1" key="1">
    <citation type="submission" date="2019-06" db="EMBL/GenBank/DDBJ databases">
        <authorList>
            <person name="Zheng W."/>
        </authorList>
    </citation>
    <scope>NUCLEOTIDE SEQUENCE</scope>
    <source>
        <strain evidence="1">QDHG01</strain>
    </source>
</reference>
<protein>
    <submittedName>
        <fullName evidence="1">Uncharacterized protein</fullName>
    </submittedName>
</protein>
<keyword evidence="2" id="KW-1185">Reference proteome</keyword>
<sequence length="80" mass="9295">MQANQQQRFQQVQPQDRVNQAQQRAPVQYGLMDFFSEYFVPYKIELLLFTIIILLLKTLAVLGNMNVPINQGIKDPCIIL</sequence>
<name>A0A8J8NJU0_HALGN</name>
<dbReference type="AlphaFoldDB" id="A0A8J8NJU0"/>
<dbReference type="EMBL" id="RRYP01013527">
    <property type="protein sequence ID" value="TNV76463.1"/>
    <property type="molecule type" value="Genomic_DNA"/>
</dbReference>
<accession>A0A8J8NJU0</accession>
<comment type="caution">
    <text evidence="1">The sequence shown here is derived from an EMBL/GenBank/DDBJ whole genome shotgun (WGS) entry which is preliminary data.</text>
</comment>